<keyword evidence="5" id="KW-0029">Amino-acid transport</keyword>
<dbReference type="GO" id="GO:0015807">
    <property type="term" value="P:L-amino acid transport"/>
    <property type="evidence" value="ECO:0007669"/>
    <property type="project" value="TreeGrafter"/>
</dbReference>
<dbReference type="GO" id="GO:0015658">
    <property type="term" value="F:branched-chain amino acid transmembrane transporter activity"/>
    <property type="evidence" value="ECO:0007669"/>
    <property type="project" value="TreeGrafter"/>
</dbReference>
<accession>A0A1B2EFA7</accession>
<dbReference type="EMBL" id="CP016616">
    <property type="protein sequence ID" value="ANY78617.1"/>
    <property type="molecule type" value="Genomic_DNA"/>
</dbReference>
<keyword evidence="2" id="KW-0813">Transport</keyword>
<evidence type="ECO:0000313" key="7">
    <source>
        <dbReference type="EMBL" id="ANY78617.1"/>
    </source>
</evidence>
<dbReference type="Pfam" id="PF00005">
    <property type="entry name" value="ABC_tran"/>
    <property type="match status" value="1"/>
</dbReference>
<organism evidence="7">
    <name type="scientific">Microvirga ossetica</name>
    <dbReference type="NCBI Taxonomy" id="1882682"/>
    <lineage>
        <taxon>Bacteria</taxon>
        <taxon>Pseudomonadati</taxon>
        <taxon>Pseudomonadota</taxon>
        <taxon>Alphaproteobacteria</taxon>
        <taxon>Hyphomicrobiales</taxon>
        <taxon>Methylobacteriaceae</taxon>
        <taxon>Microvirga</taxon>
    </lineage>
</organism>
<evidence type="ECO:0000256" key="4">
    <source>
        <dbReference type="ARBA" id="ARBA00022840"/>
    </source>
</evidence>
<dbReference type="GO" id="GO:0005524">
    <property type="term" value="F:ATP binding"/>
    <property type="evidence" value="ECO:0007669"/>
    <property type="project" value="UniProtKB-KW"/>
</dbReference>
<evidence type="ECO:0000256" key="5">
    <source>
        <dbReference type="ARBA" id="ARBA00022970"/>
    </source>
</evidence>
<dbReference type="RefSeq" id="WP_099509617.1">
    <property type="nucleotide sequence ID" value="NZ_CP016616.1"/>
</dbReference>
<dbReference type="KEGG" id="moc:BB934_10605"/>
<gene>
    <name evidence="7" type="ORF">BB934_10605</name>
</gene>
<dbReference type="GO" id="GO:0016887">
    <property type="term" value="F:ATP hydrolysis activity"/>
    <property type="evidence" value="ECO:0007669"/>
    <property type="project" value="InterPro"/>
</dbReference>
<dbReference type="InterPro" id="IPR052156">
    <property type="entry name" value="BCAA_Transport_ATP-bd_LivF"/>
</dbReference>
<dbReference type="CDD" id="cd03224">
    <property type="entry name" value="ABC_TM1139_LivF_branched"/>
    <property type="match status" value="1"/>
</dbReference>
<sequence length="238" mass="25965">MKRDVLLDVRNLNAFYGRAQVLFDLSIHLYPGEVVALLGRNGAGKTTTLKAIMGLISATATHATFKGHTLGKLPTYKIARLGLGYVPEDRRIFTDLTVDENLETGRREAVAGRAPWTPERLFRLFPNLAEMRGRRGNQMSGGEQQMLTIARTLMGNPDAILLDEPSEGIAPVIVQMMADAIRAMKAEGVAVLLSEQNWAFAAGIGDRACVIERGEIRFQGSMAELVADEALRAETLGV</sequence>
<dbReference type="SUPFAM" id="SSF52540">
    <property type="entry name" value="P-loop containing nucleoside triphosphate hydrolases"/>
    <property type="match status" value="1"/>
</dbReference>
<dbReference type="PROSITE" id="PS50893">
    <property type="entry name" value="ABC_TRANSPORTER_2"/>
    <property type="match status" value="1"/>
</dbReference>
<evidence type="ECO:0000256" key="1">
    <source>
        <dbReference type="ARBA" id="ARBA00005417"/>
    </source>
</evidence>
<protein>
    <submittedName>
        <fullName evidence="7">ABC transporter ATP-binding protein</fullName>
    </submittedName>
</protein>
<dbReference type="SMART" id="SM00382">
    <property type="entry name" value="AAA"/>
    <property type="match status" value="1"/>
</dbReference>
<dbReference type="InterPro" id="IPR027417">
    <property type="entry name" value="P-loop_NTPase"/>
</dbReference>
<dbReference type="AlphaFoldDB" id="A0A1B2EFA7"/>
<comment type="similarity">
    <text evidence="1">Belongs to the ABC transporter superfamily.</text>
</comment>
<dbReference type="PANTHER" id="PTHR43820">
    <property type="entry name" value="HIGH-AFFINITY BRANCHED-CHAIN AMINO ACID TRANSPORT ATP-BINDING PROTEIN LIVF"/>
    <property type="match status" value="1"/>
</dbReference>
<name>A0A1B2EFA7_9HYPH</name>
<dbReference type="OrthoDB" id="7846240at2"/>
<dbReference type="InterPro" id="IPR017871">
    <property type="entry name" value="ABC_transporter-like_CS"/>
</dbReference>
<proteinExistence type="inferred from homology"/>
<evidence type="ECO:0000256" key="2">
    <source>
        <dbReference type="ARBA" id="ARBA00022448"/>
    </source>
</evidence>
<keyword evidence="3" id="KW-0547">Nucleotide-binding</keyword>
<reference evidence="7" key="1">
    <citation type="submission" date="2016-07" db="EMBL/GenBank/DDBJ databases">
        <title>Microvirga ossetica sp. nov. a new species of rhizobia isolated from root nodules of the legume species Vicia alpestris Steven originated from North Ossetia region in the Caucasus.</title>
        <authorList>
            <person name="Safronova V.I."/>
            <person name="Kuznetsova I.G."/>
            <person name="Sazanova A.L."/>
            <person name="Belimov A."/>
            <person name="Andronov E."/>
            <person name="Osledkin Y.S."/>
            <person name="Onishchuk O.P."/>
            <person name="Kurchak O.N."/>
            <person name="Shaposhnikov A.I."/>
            <person name="Willems A."/>
            <person name="Tikhonovich I.A."/>
        </authorList>
    </citation>
    <scope>NUCLEOTIDE SEQUENCE [LARGE SCALE GENOMIC DNA]</scope>
    <source>
        <strain evidence="7">V5/3M</strain>
    </source>
</reference>
<dbReference type="PANTHER" id="PTHR43820:SF2">
    <property type="entry name" value="ABC TRANSPORTER ATP-BINDING PROTEIN"/>
    <property type="match status" value="1"/>
</dbReference>
<keyword evidence="4 7" id="KW-0067">ATP-binding</keyword>
<dbReference type="InterPro" id="IPR003439">
    <property type="entry name" value="ABC_transporter-like_ATP-bd"/>
</dbReference>
<evidence type="ECO:0000256" key="3">
    <source>
        <dbReference type="ARBA" id="ARBA00022741"/>
    </source>
</evidence>
<dbReference type="Gene3D" id="3.40.50.300">
    <property type="entry name" value="P-loop containing nucleotide triphosphate hydrolases"/>
    <property type="match status" value="1"/>
</dbReference>
<dbReference type="PROSITE" id="PS00211">
    <property type="entry name" value="ABC_TRANSPORTER_1"/>
    <property type="match status" value="1"/>
</dbReference>
<feature type="domain" description="ABC transporter" evidence="6">
    <location>
        <begin position="7"/>
        <end position="238"/>
    </location>
</feature>
<dbReference type="InterPro" id="IPR003593">
    <property type="entry name" value="AAA+_ATPase"/>
</dbReference>
<evidence type="ECO:0000259" key="6">
    <source>
        <dbReference type="PROSITE" id="PS50893"/>
    </source>
</evidence>